<keyword evidence="1" id="KW-0812">Transmembrane</keyword>
<proteinExistence type="predicted"/>
<evidence type="ECO:0000256" key="1">
    <source>
        <dbReference type="SAM" id="Phobius"/>
    </source>
</evidence>
<protein>
    <submittedName>
        <fullName evidence="2">Uncharacterized protein</fullName>
    </submittedName>
</protein>
<reference evidence="2" key="1">
    <citation type="journal article" date="2018" name="PLoS Negl. Trop. Dis.">
        <title>Sialome diversity of ticks revealed by RNAseq of single tick salivary glands.</title>
        <authorList>
            <person name="Perner J."/>
            <person name="Kropackova S."/>
            <person name="Kopacek P."/>
            <person name="Ribeiro J.M."/>
        </authorList>
    </citation>
    <scope>NUCLEOTIDE SEQUENCE</scope>
    <source>
        <strain evidence="2">Siblings of single egg batch collected in Ceske Budejovice</strain>
        <tissue evidence="2">Salivary glands</tissue>
    </source>
</reference>
<keyword evidence="1" id="KW-1133">Transmembrane helix</keyword>
<accession>A0A147BN76</accession>
<keyword evidence="1" id="KW-0472">Membrane</keyword>
<evidence type="ECO:0000313" key="2">
    <source>
        <dbReference type="EMBL" id="JAR92243.1"/>
    </source>
</evidence>
<dbReference type="AlphaFoldDB" id="A0A147BN76"/>
<sequence length="66" mass="8217">MYWNNFFSCLIFVHFFVLFFCTILCTQFSRLLFCRILCKTVFRGFLFFFLFYVRQHQNRKVVPGHK</sequence>
<organism evidence="2">
    <name type="scientific">Ixodes ricinus</name>
    <name type="common">Common tick</name>
    <name type="synonym">Acarus ricinus</name>
    <dbReference type="NCBI Taxonomy" id="34613"/>
    <lineage>
        <taxon>Eukaryota</taxon>
        <taxon>Metazoa</taxon>
        <taxon>Ecdysozoa</taxon>
        <taxon>Arthropoda</taxon>
        <taxon>Chelicerata</taxon>
        <taxon>Arachnida</taxon>
        <taxon>Acari</taxon>
        <taxon>Parasitiformes</taxon>
        <taxon>Ixodida</taxon>
        <taxon>Ixodoidea</taxon>
        <taxon>Ixodidae</taxon>
        <taxon>Ixodinae</taxon>
        <taxon>Ixodes</taxon>
    </lineage>
</organism>
<feature type="transmembrane region" description="Helical" evidence="1">
    <location>
        <begin position="32"/>
        <end position="53"/>
    </location>
</feature>
<name>A0A147BN76_IXORI</name>
<feature type="transmembrane region" description="Helical" evidence="1">
    <location>
        <begin position="6"/>
        <end position="25"/>
    </location>
</feature>
<dbReference type="EMBL" id="GEGO01003161">
    <property type="protein sequence ID" value="JAR92243.1"/>
    <property type="molecule type" value="Transcribed_RNA"/>
</dbReference>